<proteinExistence type="predicted"/>
<dbReference type="AlphaFoldDB" id="A0A377F5E3"/>
<dbReference type="EMBL" id="UGET01000005">
    <property type="protein sequence ID" value="STN24860.1"/>
    <property type="molecule type" value="Genomic_DNA"/>
</dbReference>
<evidence type="ECO:0000313" key="1">
    <source>
        <dbReference type="EMBL" id="STN24860.1"/>
    </source>
</evidence>
<organism evidence="1 2">
    <name type="scientific">Escherichia coli</name>
    <dbReference type="NCBI Taxonomy" id="562"/>
    <lineage>
        <taxon>Bacteria</taxon>
        <taxon>Pseudomonadati</taxon>
        <taxon>Pseudomonadota</taxon>
        <taxon>Gammaproteobacteria</taxon>
        <taxon>Enterobacterales</taxon>
        <taxon>Enterobacteriaceae</taxon>
        <taxon>Escherichia</taxon>
    </lineage>
</organism>
<dbReference type="Proteomes" id="UP000254255">
    <property type="component" value="Unassembled WGS sequence"/>
</dbReference>
<gene>
    <name evidence="1" type="ORF">NCTC13148_05255</name>
</gene>
<sequence>MTYASQAVKRTPHEVTDHFIKMVHARIAEVSGWRYVFDRIPAFKDACDKAPGQVPCPFSGVGKSKFRFRKKDLFTVVPFTMIFQ</sequence>
<accession>A0A377F5E3</accession>
<protein>
    <submittedName>
        <fullName evidence="1">Uncharacterized protein</fullName>
    </submittedName>
</protein>
<evidence type="ECO:0000313" key="2">
    <source>
        <dbReference type="Proteomes" id="UP000254255"/>
    </source>
</evidence>
<name>A0A377F5E3_ECOLX</name>
<reference evidence="1 2" key="1">
    <citation type="submission" date="2018-06" db="EMBL/GenBank/DDBJ databases">
        <authorList>
            <consortium name="Pathogen Informatics"/>
            <person name="Doyle S."/>
        </authorList>
    </citation>
    <scope>NUCLEOTIDE SEQUENCE [LARGE SCALE GENOMIC DNA]</scope>
    <source>
        <strain evidence="1 2">NCTC13148</strain>
    </source>
</reference>